<proteinExistence type="predicted"/>
<keyword evidence="3" id="KW-1185">Reference proteome</keyword>
<gene>
    <name evidence="2" type="ORF">OIK44_24090</name>
</gene>
<keyword evidence="1" id="KW-0732">Signal</keyword>
<dbReference type="Proteomes" id="UP001221208">
    <property type="component" value="Unassembled WGS sequence"/>
</dbReference>
<feature type="chain" id="PRO_5047255777" evidence="1">
    <location>
        <begin position="21"/>
        <end position="118"/>
    </location>
</feature>
<name>A0ABT5K6N7_9BURK</name>
<evidence type="ECO:0000313" key="2">
    <source>
        <dbReference type="EMBL" id="MDC8760672.1"/>
    </source>
</evidence>
<accession>A0ABT5K6N7</accession>
<evidence type="ECO:0000256" key="1">
    <source>
        <dbReference type="SAM" id="SignalP"/>
    </source>
</evidence>
<organism evidence="2 3">
    <name type="scientific">Janthinobacterium fluminis</name>
    <dbReference type="NCBI Taxonomy" id="2987524"/>
    <lineage>
        <taxon>Bacteria</taxon>
        <taxon>Pseudomonadati</taxon>
        <taxon>Pseudomonadota</taxon>
        <taxon>Betaproteobacteria</taxon>
        <taxon>Burkholderiales</taxon>
        <taxon>Oxalobacteraceae</taxon>
        <taxon>Janthinobacterium</taxon>
    </lineage>
</organism>
<evidence type="ECO:0000313" key="3">
    <source>
        <dbReference type="Proteomes" id="UP001221208"/>
    </source>
</evidence>
<sequence length="118" mass="13580">MIATQRLLILCVVLPLIANAAPAALQKDMSFITARKLLLKEKWKPINVHAHDDYALMGVEHELAKRNFKEFDSCSIDYSNCIMRYKRGGECLTVFTIGEKIKYMKVVHWSDECPTEVY</sequence>
<feature type="signal peptide" evidence="1">
    <location>
        <begin position="1"/>
        <end position="20"/>
    </location>
</feature>
<dbReference type="RefSeq" id="WP_273674600.1">
    <property type="nucleotide sequence ID" value="NZ_JAQQXR010000016.1"/>
</dbReference>
<dbReference type="EMBL" id="JAQQXR010000016">
    <property type="protein sequence ID" value="MDC8760672.1"/>
    <property type="molecule type" value="Genomic_DNA"/>
</dbReference>
<reference evidence="2 3" key="1">
    <citation type="submission" date="2022-10" db="EMBL/GenBank/DDBJ databases">
        <title>Janthinobacterium sp. hw3 Genome sequencing.</title>
        <authorList>
            <person name="Park S."/>
        </authorList>
    </citation>
    <scope>NUCLEOTIDE SEQUENCE [LARGE SCALE GENOMIC DNA]</scope>
    <source>
        <strain evidence="3">hw3</strain>
    </source>
</reference>
<protein>
    <submittedName>
        <fullName evidence="2">Uncharacterized protein</fullName>
    </submittedName>
</protein>
<comment type="caution">
    <text evidence="2">The sequence shown here is derived from an EMBL/GenBank/DDBJ whole genome shotgun (WGS) entry which is preliminary data.</text>
</comment>